<reference evidence="3" key="1">
    <citation type="submission" date="2017-02" db="EMBL/GenBank/DDBJ databases">
        <title>Complete genome sequence of Cupriavidus necator strain NH9, a 3-chlorobenzoate degrader.</title>
        <authorList>
            <person name="Moriuchi R."/>
            <person name="Dohra H."/>
            <person name="Ogawa N."/>
        </authorList>
    </citation>
    <scope>NUCLEOTIDE SEQUENCE [LARGE SCALE GENOMIC DNA]</scope>
    <source>
        <strain evidence="3">NH9</strain>
        <plasmid evidence="3">penh92</plasmid>
    </source>
</reference>
<feature type="compositionally biased region" description="Polar residues" evidence="1">
    <location>
        <begin position="1"/>
        <end position="16"/>
    </location>
</feature>
<evidence type="ECO:0000256" key="1">
    <source>
        <dbReference type="SAM" id="MobiDB-lite"/>
    </source>
</evidence>
<evidence type="ECO:0000313" key="3">
    <source>
        <dbReference type="Proteomes" id="UP000189627"/>
    </source>
</evidence>
<dbReference type="EMBL" id="CP017759">
    <property type="protein sequence ID" value="AQV99268.1"/>
    <property type="molecule type" value="Genomic_DNA"/>
</dbReference>
<name>A0A1U9V2T9_CUPNE</name>
<proteinExistence type="predicted"/>
<dbReference type="Proteomes" id="UP000189627">
    <property type="component" value="Plasmid pENH92"/>
</dbReference>
<protein>
    <submittedName>
        <fullName evidence="2">Uncharacterized protein</fullName>
    </submittedName>
</protein>
<evidence type="ECO:0000313" key="2">
    <source>
        <dbReference type="EMBL" id="AQV99268.1"/>
    </source>
</evidence>
<dbReference type="KEGG" id="cuh:BJN34_35930"/>
<gene>
    <name evidence="2" type="ORF">BJN34_35930</name>
</gene>
<organism evidence="2 3">
    <name type="scientific">Cupriavidus necator</name>
    <name type="common">Alcaligenes eutrophus</name>
    <name type="synonym">Ralstonia eutropha</name>
    <dbReference type="NCBI Taxonomy" id="106590"/>
    <lineage>
        <taxon>Bacteria</taxon>
        <taxon>Pseudomonadati</taxon>
        <taxon>Pseudomonadota</taxon>
        <taxon>Betaproteobacteria</taxon>
        <taxon>Burkholderiales</taxon>
        <taxon>Burkholderiaceae</taxon>
        <taxon>Cupriavidus</taxon>
    </lineage>
</organism>
<feature type="region of interest" description="Disordered" evidence="1">
    <location>
        <begin position="1"/>
        <end position="31"/>
    </location>
</feature>
<sequence>MGSSGSGNFSDYSGSTAPKDKAGQGGGGTSGVDRCQQAFSTVLEEVAQCDYFVQSQVVPAAGTPLGLVFAKRVFAVDARGVKVGALPTSFNYLATCLKDGVTYAGVVKSSALTPMPTVEVDFVPQ</sequence>
<accession>A0A1U9V2T9</accession>
<dbReference type="AlphaFoldDB" id="A0A1U9V2T9"/>
<keyword evidence="2" id="KW-0614">Plasmid</keyword>
<geneLocation type="plasmid" evidence="3">
    <name>penh92</name>
</geneLocation>
<dbReference type="RefSeq" id="WP_234825203.1">
    <property type="nucleotide sequence ID" value="NZ_CP017759.1"/>
</dbReference>